<gene>
    <name evidence="1" type="ORF">SDC9_22465</name>
</gene>
<proteinExistence type="predicted"/>
<name>A0A644UCP5_9ZZZZ</name>
<comment type="caution">
    <text evidence="1">The sequence shown here is derived from an EMBL/GenBank/DDBJ whole genome shotgun (WGS) entry which is preliminary data.</text>
</comment>
<sequence>MGKNVFFRSAVSRIHSDLWVENKQRLRGLGGKAVDVIATELDNGNLKAAVELLKLIGLSNGKIALAQQGKSVDDILEIDATQYIDEVMEKWDKPSTGQEALQRELGDRPWPIKDRVNIMRKAAVFPENEEKNVNPGEENTQ</sequence>
<protein>
    <submittedName>
        <fullName evidence="1">Uncharacterized protein</fullName>
    </submittedName>
</protein>
<organism evidence="1">
    <name type="scientific">bioreactor metagenome</name>
    <dbReference type="NCBI Taxonomy" id="1076179"/>
    <lineage>
        <taxon>unclassified sequences</taxon>
        <taxon>metagenomes</taxon>
        <taxon>ecological metagenomes</taxon>
    </lineage>
</organism>
<accession>A0A644UCP5</accession>
<reference evidence="1" key="1">
    <citation type="submission" date="2019-08" db="EMBL/GenBank/DDBJ databases">
        <authorList>
            <person name="Kucharzyk K."/>
            <person name="Murdoch R.W."/>
            <person name="Higgins S."/>
            <person name="Loffler F."/>
        </authorList>
    </citation>
    <scope>NUCLEOTIDE SEQUENCE</scope>
</reference>
<dbReference type="EMBL" id="VSSQ01000099">
    <property type="protein sequence ID" value="MPL76620.1"/>
    <property type="molecule type" value="Genomic_DNA"/>
</dbReference>
<dbReference type="AlphaFoldDB" id="A0A644UCP5"/>
<evidence type="ECO:0000313" key="1">
    <source>
        <dbReference type="EMBL" id="MPL76620.1"/>
    </source>
</evidence>